<dbReference type="Gene3D" id="3.40.50.2000">
    <property type="entry name" value="Glycogen Phosphorylase B"/>
    <property type="match status" value="1"/>
</dbReference>
<protein>
    <submittedName>
        <fullName evidence="1">Glycosyl transferase</fullName>
    </submittedName>
</protein>
<proteinExistence type="predicted"/>
<reference evidence="1 2" key="1">
    <citation type="submission" date="2014-10" db="EMBL/GenBank/DDBJ databases">
        <title>Kaistella jeonii genome.</title>
        <authorList>
            <person name="Clayton J.T."/>
            <person name="Newman J.D."/>
        </authorList>
    </citation>
    <scope>NUCLEOTIDE SEQUENCE [LARGE SCALE GENOMIC DNA]</scope>
    <source>
        <strain evidence="1 2">DSM 17048</strain>
    </source>
</reference>
<dbReference type="RefSeq" id="WP_039349321.1">
    <property type="nucleotide sequence ID" value="NZ_FOLA01000003.1"/>
</dbReference>
<dbReference type="SUPFAM" id="SSF53756">
    <property type="entry name" value="UDP-Glycosyltransferase/glycogen phosphorylase"/>
    <property type="match status" value="1"/>
</dbReference>
<accession>A0A0C1FDC1</accession>
<dbReference type="STRING" id="266749.SAMN05421876_10349"/>
<organism evidence="1 2">
    <name type="scientific">Kaistella jeonii</name>
    <dbReference type="NCBI Taxonomy" id="266749"/>
    <lineage>
        <taxon>Bacteria</taxon>
        <taxon>Pseudomonadati</taxon>
        <taxon>Bacteroidota</taxon>
        <taxon>Flavobacteriia</taxon>
        <taxon>Flavobacteriales</taxon>
        <taxon>Weeksellaceae</taxon>
        <taxon>Chryseobacterium group</taxon>
        <taxon>Kaistella</taxon>
    </lineage>
</organism>
<sequence>MKILYPFQGTGNGHIARAQEIIPLLKKHVEVDTLMSGHQSQLKTDFDVNFHYKGVSLLYNKTGGLSYRKTFTGNSFVEAFKNGRDLQLSQYDLIINDFEALTGWACKLRDLPMMELSHQASLCFKETPKPEKKDFLGELILNYYVPSDHKIGFHFENYHPQIKKPVIRKKIRNLNPARKGYYLVYLPSFSDQNIIEILKNIPVEWKIFSKDSKLQYKQENLEIFPIDAIQFLQYFENCDGILCNAGFETPAEALFMGKKLFVIPIHNQYEQECNAFALEKMGFPTSKILNAEEIRKWVDHDHYFTVDYPDDIEEILLNEVLTFQ</sequence>
<evidence type="ECO:0000313" key="1">
    <source>
        <dbReference type="EMBL" id="KIA89828.1"/>
    </source>
</evidence>
<dbReference type="GO" id="GO:0016740">
    <property type="term" value="F:transferase activity"/>
    <property type="evidence" value="ECO:0007669"/>
    <property type="project" value="UniProtKB-KW"/>
</dbReference>
<dbReference type="EMBL" id="JSYL01000002">
    <property type="protein sequence ID" value="KIA89828.1"/>
    <property type="molecule type" value="Genomic_DNA"/>
</dbReference>
<gene>
    <name evidence="1" type="ORF">OA86_04185</name>
</gene>
<keyword evidence="2" id="KW-1185">Reference proteome</keyword>
<comment type="caution">
    <text evidence="1">The sequence shown here is derived from an EMBL/GenBank/DDBJ whole genome shotgun (WGS) entry which is preliminary data.</text>
</comment>
<dbReference type="Proteomes" id="UP000031473">
    <property type="component" value="Unassembled WGS sequence"/>
</dbReference>
<dbReference type="Pfam" id="PF13528">
    <property type="entry name" value="Glyco_trans_1_3"/>
    <property type="match status" value="1"/>
</dbReference>
<dbReference type="OrthoDB" id="9793805at2"/>
<keyword evidence="1" id="KW-0808">Transferase</keyword>
<dbReference type="AlphaFoldDB" id="A0A0C1FDC1"/>
<name>A0A0C1FDC1_9FLAO</name>
<evidence type="ECO:0000313" key="2">
    <source>
        <dbReference type="Proteomes" id="UP000031473"/>
    </source>
</evidence>